<evidence type="ECO:0000313" key="2">
    <source>
        <dbReference type="EMBL" id="SEO38566.1"/>
    </source>
</evidence>
<organism evidence="1 3">
    <name type="scientific">Paracoccus alcaliphilus</name>
    <dbReference type="NCBI Taxonomy" id="34002"/>
    <lineage>
        <taxon>Bacteria</taxon>
        <taxon>Pseudomonadati</taxon>
        <taxon>Pseudomonadota</taxon>
        <taxon>Alphaproteobacteria</taxon>
        <taxon>Rhodobacterales</taxon>
        <taxon>Paracoccaceae</taxon>
        <taxon>Paracoccus</taxon>
    </lineage>
</organism>
<reference evidence="1 3" key="1">
    <citation type="submission" date="2016-10" db="EMBL/GenBank/DDBJ databases">
        <authorList>
            <person name="de Groot N.N."/>
        </authorList>
    </citation>
    <scope>NUCLEOTIDE SEQUENCE [LARGE SCALE GENOMIC DNA]</scope>
    <source>
        <strain evidence="1 3">DSM 8512</strain>
    </source>
</reference>
<dbReference type="AlphaFoldDB" id="A0A1H8KDC3"/>
<dbReference type="STRING" id="34002.SAMN04489859_102187"/>
<dbReference type="RefSeq" id="WP_090613771.1">
    <property type="nucleotide sequence ID" value="NZ_CP067124.1"/>
</dbReference>
<dbReference type="OrthoDB" id="7781465at2"/>
<name>A0A1H8KDC3_9RHOB</name>
<accession>A0A1H8KDC3</accession>
<proteinExistence type="predicted"/>
<protein>
    <submittedName>
        <fullName evidence="1">Uncharacterized protein</fullName>
    </submittedName>
</protein>
<evidence type="ECO:0000313" key="1">
    <source>
        <dbReference type="EMBL" id="SEN90970.1"/>
    </source>
</evidence>
<dbReference type="EMBL" id="FODE01000021">
    <property type="protein sequence ID" value="SEN90970.1"/>
    <property type="molecule type" value="Genomic_DNA"/>
</dbReference>
<gene>
    <name evidence="1" type="ORF">SAMN04489859_102187</name>
    <name evidence="2" type="ORF">SAMN04489859_10867</name>
</gene>
<sequence length="78" mass="8375">MPVYPITDSWSDPISLQAGDIVQNHSPHPIDICPGEPDEANRLRLPGYAGAFQVDDAVTIVARSTFHGSSALTVVRGF</sequence>
<evidence type="ECO:0000313" key="3">
    <source>
        <dbReference type="Proteomes" id="UP000199054"/>
    </source>
</evidence>
<dbReference type="EMBL" id="FODE01000086">
    <property type="protein sequence ID" value="SEO38566.1"/>
    <property type="molecule type" value="Genomic_DNA"/>
</dbReference>
<dbReference type="Proteomes" id="UP000199054">
    <property type="component" value="Unassembled WGS sequence"/>
</dbReference>
<keyword evidence="3" id="KW-1185">Reference proteome</keyword>